<dbReference type="GO" id="GO:0022857">
    <property type="term" value="F:transmembrane transporter activity"/>
    <property type="evidence" value="ECO:0007669"/>
    <property type="project" value="InterPro"/>
</dbReference>
<dbReference type="Proteomes" id="UP000184383">
    <property type="component" value="Unassembled WGS sequence"/>
</dbReference>
<feature type="transmembrane region" description="Helical" evidence="7">
    <location>
        <begin position="184"/>
        <end position="204"/>
    </location>
</feature>
<evidence type="ECO:0000256" key="1">
    <source>
        <dbReference type="ARBA" id="ARBA00004141"/>
    </source>
</evidence>
<name>A0A1L9RN57_ASPWE</name>
<dbReference type="PROSITE" id="PS50850">
    <property type="entry name" value="MFS"/>
    <property type="match status" value="1"/>
</dbReference>
<evidence type="ECO:0000313" key="11">
    <source>
        <dbReference type="Proteomes" id="UP000184383"/>
    </source>
</evidence>
<proteinExistence type="predicted"/>
<evidence type="ECO:0000256" key="6">
    <source>
        <dbReference type="SAM" id="MobiDB-lite"/>
    </source>
</evidence>
<comment type="subcellular location">
    <subcellularLocation>
        <location evidence="1">Membrane</location>
        <topology evidence="1">Multi-pass membrane protein</topology>
    </subcellularLocation>
</comment>
<organism evidence="10 11">
    <name type="scientific">Aspergillus wentii DTO 134E9</name>
    <dbReference type="NCBI Taxonomy" id="1073089"/>
    <lineage>
        <taxon>Eukaryota</taxon>
        <taxon>Fungi</taxon>
        <taxon>Dikarya</taxon>
        <taxon>Ascomycota</taxon>
        <taxon>Pezizomycotina</taxon>
        <taxon>Eurotiomycetes</taxon>
        <taxon>Eurotiomycetidae</taxon>
        <taxon>Eurotiales</taxon>
        <taxon>Aspergillaceae</taxon>
        <taxon>Aspergillus</taxon>
        <taxon>Aspergillus subgen. Cremei</taxon>
    </lineage>
</organism>
<evidence type="ECO:0000256" key="4">
    <source>
        <dbReference type="ARBA" id="ARBA00022989"/>
    </source>
</evidence>
<feature type="transmembrane region" description="Helical" evidence="7">
    <location>
        <begin position="279"/>
        <end position="302"/>
    </location>
</feature>
<dbReference type="GO" id="GO:0016020">
    <property type="term" value="C:membrane"/>
    <property type="evidence" value="ECO:0007669"/>
    <property type="project" value="UniProtKB-SubCell"/>
</dbReference>
<dbReference type="VEuPathDB" id="FungiDB:ASPWEDRAFT_37896"/>
<dbReference type="Gene3D" id="1.20.1250.20">
    <property type="entry name" value="MFS general substrate transporter like domains"/>
    <property type="match status" value="2"/>
</dbReference>
<evidence type="ECO:0000313" key="10">
    <source>
        <dbReference type="EMBL" id="OJJ36323.1"/>
    </source>
</evidence>
<keyword evidence="2" id="KW-0813">Transport</keyword>
<dbReference type="InterPro" id="IPR011701">
    <property type="entry name" value="MFS"/>
</dbReference>
<dbReference type="RefSeq" id="XP_040689999.1">
    <property type="nucleotide sequence ID" value="XM_040834780.1"/>
</dbReference>
<evidence type="ECO:0000256" key="2">
    <source>
        <dbReference type="ARBA" id="ARBA00022448"/>
    </source>
</evidence>
<gene>
    <name evidence="10" type="ORF">ASPWEDRAFT_37896</name>
</gene>
<keyword evidence="3 7" id="KW-0812">Transmembrane</keyword>
<dbReference type="PANTHER" id="PTHR23506:SF23">
    <property type="entry name" value="GH10249P"/>
    <property type="match status" value="1"/>
</dbReference>
<feature type="transmembrane region" description="Helical" evidence="7">
    <location>
        <begin position="322"/>
        <end position="343"/>
    </location>
</feature>
<keyword evidence="5 7" id="KW-0472">Membrane</keyword>
<dbReference type="InterPro" id="IPR020846">
    <property type="entry name" value="MFS_dom"/>
</dbReference>
<feature type="transmembrane region" description="Helical" evidence="7">
    <location>
        <begin position="16"/>
        <end position="34"/>
    </location>
</feature>
<dbReference type="Pfam" id="PF07690">
    <property type="entry name" value="MFS_1"/>
    <property type="match status" value="1"/>
</dbReference>
<evidence type="ECO:0000256" key="3">
    <source>
        <dbReference type="ARBA" id="ARBA00022692"/>
    </source>
</evidence>
<dbReference type="PANTHER" id="PTHR23506">
    <property type="entry name" value="GH10249P"/>
    <property type="match status" value="1"/>
</dbReference>
<protein>
    <recommendedName>
        <fullName evidence="9">Major facilitator superfamily (MFS) profile domain-containing protein</fullName>
    </recommendedName>
</protein>
<evidence type="ECO:0000256" key="7">
    <source>
        <dbReference type="SAM" id="Phobius"/>
    </source>
</evidence>
<dbReference type="CDD" id="cd17325">
    <property type="entry name" value="MFS_MdtG_SLC18_like"/>
    <property type="match status" value="1"/>
</dbReference>
<dbReference type="EMBL" id="KV878211">
    <property type="protein sequence ID" value="OJJ36323.1"/>
    <property type="molecule type" value="Genomic_DNA"/>
</dbReference>
<feature type="signal peptide" evidence="8">
    <location>
        <begin position="1"/>
        <end position="22"/>
    </location>
</feature>
<dbReference type="SUPFAM" id="SSF103473">
    <property type="entry name" value="MFS general substrate transporter"/>
    <property type="match status" value="1"/>
</dbReference>
<feature type="chain" id="PRO_5012318427" description="Major facilitator superfamily (MFS) profile domain-containing protein" evidence="8">
    <location>
        <begin position="23"/>
        <end position="348"/>
    </location>
</feature>
<dbReference type="InterPro" id="IPR036259">
    <property type="entry name" value="MFS_trans_sf"/>
</dbReference>
<keyword evidence="8" id="KW-0732">Signal</keyword>
<dbReference type="InterPro" id="IPR050930">
    <property type="entry name" value="MFS_Vesicular_Transporter"/>
</dbReference>
<feature type="transmembrane region" description="Helical" evidence="7">
    <location>
        <begin position="245"/>
        <end position="267"/>
    </location>
</feature>
<keyword evidence="4 7" id="KW-1133">Transmembrane helix</keyword>
<dbReference type="AlphaFoldDB" id="A0A1L9RN57"/>
<feature type="domain" description="Major facilitator superfamily (MFS) profile" evidence="9">
    <location>
        <begin position="1"/>
        <end position="346"/>
    </location>
</feature>
<evidence type="ECO:0000256" key="8">
    <source>
        <dbReference type="SAM" id="SignalP"/>
    </source>
</evidence>
<evidence type="ECO:0000259" key="9">
    <source>
        <dbReference type="PROSITE" id="PS50850"/>
    </source>
</evidence>
<feature type="region of interest" description="Disordered" evidence="6">
    <location>
        <begin position="109"/>
        <end position="132"/>
    </location>
</feature>
<dbReference type="STRING" id="1073089.A0A1L9RN57"/>
<feature type="transmembrane region" description="Helical" evidence="7">
    <location>
        <begin position="144"/>
        <end position="164"/>
    </location>
</feature>
<dbReference type="GeneID" id="63750628"/>
<reference evidence="11" key="1">
    <citation type="journal article" date="2017" name="Genome Biol.">
        <title>Comparative genomics reveals high biological diversity and specific adaptations in the industrially and medically important fungal genus Aspergillus.</title>
        <authorList>
            <person name="de Vries R.P."/>
            <person name="Riley R."/>
            <person name="Wiebenga A."/>
            <person name="Aguilar-Osorio G."/>
            <person name="Amillis S."/>
            <person name="Uchima C.A."/>
            <person name="Anderluh G."/>
            <person name="Asadollahi M."/>
            <person name="Askin M."/>
            <person name="Barry K."/>
            <person name="Battaglia E."/>
            <person name="Bayram O."/>
            <person name="Benocci T."/>
            <person name="Braus-Stromeyer S.A."/>
            <person name="Caldana C."/>
            <person name="Canovas D."/>
            <person name="Cerqueira G.C."/>
            <person name="Chen F."/>
            <person name="Chen W."/>
            <person name="Choi C."/>
            <person name="Clum A."/>
            <person name="Dos Santos R.A."/>
            <person name="Damasio A.R."/>
            <person name="Diallinas G."/>
            <person name="Emri T."/>
            <person name="Fekete E."/>
            <person name="Flipphi M."/>
            <person name="Freyberg S."/>
            <person name="Gallo A."/>
            <person name="Gournas C."/>
            <person name="Habgood R."/>
            <person name="Hainaut M."/>
            <person name="Harispe M.L."/>
            <person name="Henrissat B."/>
            <person name="Hilden K.S."/>
            <person name="Hope R."/>
            <person name="Hossain A."/>
            <person name="Karabika E."/>
            <person name="Karaffa L."/>
            <person name="Karanyi Z."/>
            <person name="Krasevec N."/>
            <person name="Kuo A."/>
            <person name="Kusch H."/>
            <person name="LaButti K."/>
            <person name="Lagendijk E.L."/>
            <person name="Lapidus A."/>
            <person name="Levasseur A."/>
            <person name="Lindquist E."/>
            <person name="Lipzen A."/>
            <person name="Logrieco A.F."/>
            <person name="MacCabe A."/>
            <person name="Maekelae M.R."/>
            <person name="Malavazi I."/>
            <person name="Melin P."/>
            <person name="Meyer V."/>
            <person name="Mielnichuk N."/>
            <person name="Miskei M."/>
            <person name="Molnar A.P."/>
            <person name="Mule G."/>
            <person name="Ngan C.Y."/>
            <person name="Orejas M."/>
            <person name="Orosz E."/>
            <person name="Ouedraogo J.P."/>
            <person name="Overkamp K.M."/>
            <person name="Park H.-S."/>
            <person name="Perrone G."/>
            <person name="Piumi F."/>
            <person name="Punt P.J."/>
            <person name="Ram A.F."/>
            <person name="Ramon A."/>
            <person name="Rauscher S."/>
            <person name="Record E."/>
            <person name="Riano-Pachon D.M."/>
            <person name="Robert V."/>
            <person name="Roehrig J."/>
            <person name="Ruller R."/>
            <person name="Salamov A."/>
            <person name="Salih N.S."/>
            <person name="Samson R.A."/>
            <person name="Sandor E."/>
            <person name="Sanguinetti M."/>
            <person name="Schuetze T."/>
            <person name="Sepcic K."/>
            <person name="Shelest E."/>
            <person name="Sherlock G."/>
            <person name="Sophianopoulou V."/>
            <person name="Squina F.M."/>
            <person name="Sun H."/>
            <person name="Susca A."/>
            <person name="Todd R.B."/>
            <person name="Tsang A."/>
            <person name="Unkles S.E."/>
            <person name="van de Wiele N."/>
            <person name="van Rossen-Uffink D."/>
            <person name="Oliveira J.V."/>
            <person name="Vesth T.C."/>
            <person name="Visser J."/>
            <person name="Yu J.-H."/>
            <person name="Zhou M."/>
            <person name="Andersen M.R."/>
            <person name="Archer D.B."/>
            <person name="Baker S.E."/>
            <person name="Benoit I."/>
            <person name="Brakhage A.A."/>
            <person name="Braus G.H."/>
            <person name="Fischer R."/>
            <person name="Frisvad J.C."/>
            <person name="Goldman G.H."/>
            <person name="Houbraken J."/>
            <person name="Oakley B."/>
            <person name="Pocsi I."/>
            <person name="Scazzocchio C."/>
            <person name="Seiboth B."/>
            <person name="vanKuyk P.A."/>
            <person name="Wortman J."/>
            <person name="Dyer P.S."/>
            <person name="Grigoriev I.V."/>
        </authorList>
    </citation>
    <scope>NUCLEOTIDE SEQUENCE [LARGE SCALE GENOMIC DNA]</scope>
    <source>
        <strain evidence="11">DTO 134E9</strain>
    </source>
</reference>
<keyword evidence="11" id="KW-1185">Reference proteome</keyword>
<feature type="transmembrane region" description="Helical" evidence="7">
    <location>
        <begin position="213"/>
        <end position="233"/>
    </location>
</feature>
<dbReference type="OrthoDB" id="5086884at2759"/>
<feature type="transmembrane region" description="Helical" evidence="7">
    <location>
        <begin position="74"/>
        <end position="94"/>
    </location>
</feature>
<dbReference type="PRINTS" id="PR01036">
    <property type="entry name" value="TCRTETB"/>
</dbReference>
<sequence length="348" mass="37776">MICVGTHIALWIAGRLLQGASAAVVYTVGMALLIETVSKKDLAQAMGYVDLASTIGVCAGPLLGGVLYERCGYYAPFGLAFGLITLDIVLRLALIERKHALRWTQPQLPSTRSEKTMEENITPGQPENPEEKTRRNRLVTLLSSYRMIVAIWVSFVVSIVLTSFDSTIPLFVRDTFHWKQTAQGLIFIPLAIPHLFDPLIGFLVDRYGFVRRYVAAGALLASVPPIVLLRAVTENTMHDKIILCALLALIGLCLALLAPPIMVEVFYTIQAKEEEDPRIFGTGGAIAFSYGLMNAAFAAGSIAGPFFGGFIKDDAGWGTMGWAIALLMGVSVVPTLLCLGGLWTKRSI</sequence>
<accession>A0A1L9RN57</accession>
<evidence type="ECO:0000256" key="5">
    <source>
        <dbReference type="ARBA" id="ARBA00023136"/>
    </source>
</evidence>